<dbReference type="InterPro" id="IPR031316">
    <property type="entry name" value="FlgM_C"/>
</dbReference>
<sequence length="104" mass="11104">MSIDINGLSTPKVQAPADDSQLKQPAEKQPATVETGQSSAADTVSLSDNARQLGKLDNTSVAAPVVDTKRVEQIKQSIESGSYEVNAEKVADKLMQFESILKSE</sequence>
<proteinExistence type="inferred from homology"/>
<dbReference type="Gene3D" id="6.10.140.30">
    <property type="entry name" value="Anti-sigma-28 factor FlgM"/>
    <property type="match status" value="1"/>
</dbReference>
<evidence type="ECO:0000256" key="1">
    <source>
        <dbReference type="ARBA" id="ARBA00005322"/>
    </source>
</evidence>
<keyword evidence="5" id="KW-0805">Transcription regulation</keyword>
<accession>A0A3B0WV60</accession>
<dbReference type="InterPro" id="IPR035890">
    <property type="entry name" value="Anti-sigma-28_factor_FlgM_sf"/>
</dbReference>
<dbReference type="GO" id="GO:0045892">
    <property type="term" value="P:negative regulation of DNA-templated transcription"/>
    <property type="evidence" value="ECO:0007669"/>
    <property type="project" value="InterPro"/>
</dbReference>
<dbReference type="SUPFAM" id="SSF101498">
    <property type="entry name" value="Anti-sigma factor FlgM"/>
    <property type="match status" value="1"/>
</dbReference>
<organism evidence="9">
    <name type="scientific">hydrothermal vent metagenome</name>
    <dbReference type="NCBI Taxonomy" id="652676"/>
    <lineage>
        <taxon>unclassified sequences</taxon>
        <taxon>metagenomes</taxon>
        <taxon>ecological metagenomes</taxon>
    </lineage>
</organism>
<reference evidence="9" key="1">
    <citation type="submission" date="2018-06" db="EMBL/GenBank/DDBJ databases">
        <authorList>
            <person name="Zhirakovskaya E."/>
        </authorList>
    </citation>
    <scope>NUCLEOTIDE SEQUENCE</scope>
</reference>
<evidence type="ECO:0000256" key="4">
    <source>
        <dbReference type="ARBA" id="ARBA00022795"/>
    </source>
</evidence>
<evidence type="ECO:0000259" key="8">
    <source>
        <dbReference type="Pfam" id="PF04316"/>
    </source>
</evidence>
<protein>
    <recommendedName>
        <fullName evidence="2">Negative regulator of flagellin synthesis</fullName>
    </recommendedName>
</protein>
<feature type="compositionally biased region" description="Polar residues" evidence="7">
    <location>
        <begin position="32"/>
        <end position="44"/>
    </location>
</feature>
<keyword evidence="4" id="KW-1005">Bacterial flagellum biogenesis</keyword>
<evidence type="ECO:0000256" key="2">
    <source>
        <dbReference type="ARBA" id="ARBA00017823"/>
    </source>
</evidence>
<evidence type="ECO:0000256" key="3">
    <source>
        <dbReference type="ARBA" id="ARBA00022491"/>
    </source>
</evidence>
<dbReference type="InterPro" id="IPR007412">
    <property type="entry name" value="FlgM"/>
</dbReference>
<dbReference type="AlphaFoldDB" id="A0A3B0WV60"/>
<feature type="region of interest" description="Disordered" evidence="7">
    <location>
        <begin position="1"/>
        <end position="44"/>
    </location>
</feature>
<evidence type="ECO:0000256" key="6">
    <source>
        <dbReference type="ARBA" id="ARBA00023163"/>
    </source>
</evidence>
<dbReference type="Pfam" id="PF04316">
    <property type="entry name" value="FlgM"/>
    <property type="match status" value="1"/>
</dbReference>
<dbReference type="GO" id="GO:0044781">
    <property type="term" value="P:bacterial-type flagellum organization"/>
    <property type="evidence" value="ECO:0007669"/>
    <property type="project" value="UniProtKB-KW"/>
</dbReference>
<comment type="similarity">
    <text evidence="1">Belongs to the FlgM family.</text>
</comment>
<dbReference type="EMBL" id="UOFD01000057">
    <property type="protein sequence ID" value="VAW53079.1"/>
    <property type="molecule type" value="Genomic_DNA"/>
</dbReference>
<keyword evidence="6" id="KW-0804">Transcription</keyword>
<keyword evidence="3" id="KW-0678">Repressor</keyword>
<gene>
    <name evidence="9" type="ORF">MNBD_GAMMA06-1944</name>
</gene>
<dbReference type="NCBIfam" id="TIGR03824">
    <property type="entry name" value="FlgM_jcvi"/>
    <property type="match status" value="1"/>
</dbReference>
<evidence type="ECO:0000313" key="9">
    <source>
        <dbReference type="EMBL" id="VAW53079.1"/>
    </source>
</evidence>
<name>A0A3B0WV60_9ZZZZ</name>
<evidence type="ECO:0000256" key="7">
    <source>
        <dbReference type="SAM" id="MobiDB-lite"/>
    </source>
</evidence>
<evidence type="ECO:0000256" key="5">
    <source>
        <dbReference type="ARBA" id="ARBA00023015"/>
    </source>
</evidence>
<feature type="domain" description="Anti-sigma-28 factor FlgM C-terminal" evidence="8">
    <location>
        <begin position="42"/>
        <end position="96"/>
    </location>
</feature>